<dbReference type="AlphaFoldDB" id="A0A7T2TK71"/>
<dbReference type="KEGG" id="bcau:I6G59_08470"/>
<proteinExistence type="predicted"/>
<protein>
    <submittedName>
        <fullName evidence="2">Uncharacterized protein</fullName>
    </submittedName>
</protein>
<keyword evidence="1" id="KW-1133">Transmembrane helix</keyword>
<gene>
    <name evidence="2" type="ORF">I6G59_08470</name>
</gene>
<evidence type="ECO:0000313" key="3">
    <source>
        <dbReference type="Proteomes" id="UP000594979"/>
    </source>
</evidence>
<feature type="transmembrane region" description="Helical" evidence="1">
    <location>
        <begin position="163"/>
        <end position="187"/>
    </location>
</feature>
<keyword evidence="1" id="KW-0812">Transmembrane</keyword>
<name>A0A7T2TK71_9MICO</name>
<accession>A0A7T2TK71</accession>
<reference evidence="2 3" key="1">
    <citation type="submission" date="2020-12" db="EMBL/GenBank/DDBJ databases">
        <title>FDA dAtabase for Regulatory Grade micrObial Sequences (FDA-ARGOS): Supporting development and validation of Infectious Disease Dx tests.</title>
        <authorList>
            <person name="Sproer C."/>
            <person name="Gronow S."/>
            <person name="Severitt S."/>
            <person name="Schroder I."/>
            <person name="Tallon L."/>
            <person name="Sadzewicz L."/>
            <person name="Zhao X."/>
            <person name="Boylan J."/>
            <person name="Ott S."/>
            <person name="Bowen H."/>
            <person name="Vavikolanu K."/>
            <person name="Mehta A."/>
            <person name="Aluvathingal J."/>
            <person name="Nadendla S."/>
            <person name="Lowell S."/>
            <person name="Myers T."/>
            <person name="Yan Y."/>
            <person name="Sichtig H."/>
        </authorList>
    </citation>
    <scope>NUCLEOTIDE SEQUENCE [LARGE SCALE GENOMIC DNA]</scope>
    <source>
        <strain evidence="2 3">FDAARGOS_902</strain>
    </source>
</reference>
<organism evidence="2 3">
    <name type="scientific">Brevibacterium casei</name>
    <dbReference type="NCBI Taxonomy" id="33889"/>
    <lineage>
        <taxon>Bacteria</taxon>
        <taxon>Bacillati</taxon>
        <taxon>Actinomycetota</taxon>
        <taxon>Actinomycetes</taxon>
        <taxon>Micrococcales</taxon>
        <taxon>Brevibacteriaceae</taxon>
        <taxon>Brevibacterium</taxon>
    </lineage>
</organism>
<dbReference type="EMBL" id="CP065682">
    <property type="protein sequence ID" value="QPS35310.1"/>
    <property type="molecule type" value="Genomic_DNA"/>
</dbReference>
<dbReference type="Proteomes" id="UP000594979">
    <property type="component" value="Chromosome"/>
</dbReference>
<feature type="transmembrane region" description="Helical" evidence="1">
    <location>
        <begin position="122"/>
        <end position="143"/>
    </location>
</feature>
<dbReference type="RefSeq" id="WP_197932360.1">
    <property type="nucleotide sequence ID" value="NZ_CP065682.1"/>
</dbReference>
<sequence length="298" mass="34267">MSKKNVEQFEEINRIGKVSAAANVAIAVNSARQVAIQTEQLNLGRERAVTDQRYQLSMWRQTPEGREYTAWSHKARQLLQVFQSREEAWRTAWMSAVARTVNEIPLEELQRFKRRSWLLRQLPLLLVAIVFALLAFLSVWISVYAFAQVSADNGWSQGTPLNLIVFVLMFTIPSLCLVASVGFLFYVRHRRIRRFKADRQFEDERSRRLQTWGFDPLAVSDDYVGFSWCADDQVSAYLTQVRVLLNSESQFPEPSSLVELSLPASKCVDDVLAPREIVDLLHRYRADPRPGTRIGTSE</sequence>
<keyword evidence="1" id="KW-0472">Membrane</keyword>
<evidence type="ECO:0000256" key="1">
    <source>
        <dbReference type="SAM" id="Phobius"/>
    </source>
</evidence>
<evidence type="ECO:0000313" key="2">
    <source>
        <dbReference type="EMBL" id="QPS35310.1"/>
    </source>
</evidence>